<evidence type="ECO:0000313" key="8">
    <source>
        <dbReference type="EMBL" id="KFA70220.1"/>
    </source>
</evidence>
<dbReference type="PANTHER" id="PTHR24406">
    <property type="entry name" value="TRANSCRIPTIONAL REPRESSOR CTCFL-RELATED"/>
    <property type="match status" value="1"/>
</dbReference>
<keyword evidence="6" id="KW-0539">Nucleus</keyword>
<proteinExistence type="predicted"/>
<dbReference type="EMBL" id="KL659284">
    <property type="protein sequence ID" value="KFA70220.1"/>
    <property type="molecule type" value="Genomic_DNA"/>
</dbReference>
<evidence type="ECO:0000256" key="4">
    <source>
        <dbReference type="ARBA" id="ARBA00022771"/>
    </source>
</evidence>
<dbReference type="GO" id="GO:0005634">
    <property type="term" value="C:nucleus"/>
    <property type="evidence" value="ECO:0007669"/>
    <property type="project" value="UniProtKB-SubCell"/>
</dbReference>
<reference evidence="8 9" key="1">
    <citation type="journal article" date="2014" name="BMC Genomics">
        <title>Comparative genome sequencing reveals chemotype-specific gene clusters in the toxigenic black mold Stachybotrys.</title>
        <authorList>
            <person name="Semeiks J."/>
            <person name="Borek D."/>
            <person name="Otwinowski Z."/>
            <person name="Grishin N.V."/>
        </authorList>
    </citation>
    <scope>NUCLEOTIDE SEQUENCE [LARGE SCALE GENOMIC DNA]</scope>
    <source>
        <strain evidence="8 9">IBT 40285</strain>
    </source>
</reference>
<evidence type="ECO:0000259" key="7">
    <source>
        <dbReference type="SMART" id="SM00355"/>
    </source>
</evidence>
<keyword evidence="5" id="KW-0862">Zinc</keyword>
<feature type="domain" description="C2H2-type" evidence="7">
    <location>
        <begin position="187"/>
        <end position="209"/>
    </location>
</feature>
<dbReference type="Proteomes" id="UP000028524">
    <property type="component" value="Unassembled WGS sequence"/>
</dbReference>
<dbReference type="InParanoid" id="A0A084R1Y5"/>
<dbReference type="GO" id="GO:0008270">
    <property type="term" value="F:zinc ion binding"/>
    <property type="evidence" value="ECO:0007669"/>
    <property type="project" value="UniProtKB-KW"/>
</dbReference>
<accession>A0A084R1Y5</accession>
<dbReference type="InterPro" id="IPR050888">
    <property type="entry name" value="ZnF_C2H2-type_TF"/>
</dbReference>
<dbReference type="InterPro" id="IPR013087">
    <property type="entry name" value="Znf_C2H2_type"/>
</dbReference>
<keyword evidence="4" id="KW-0863">Zinc-finger</keyword>
<comment type="subcellular location">
    <subcellularLocation>
        <location evidence="1">Nucleus</location>
    </subcellularLocation>
</comment>
<feature type="domain" description="C2H2-type" evidence="7">
    <location>
        <begin position="9"/>
        <end position="32"/>
    </location>
</feature>
<evidence type="ECO:0000256" key="1">
    <source>
        <dbReference type="ARBA" id="ARBA00004123"/>
    </source>
</evidence>
<name>A0A084R1Y5_STAC4</name>
<gene>
    <name evidence="8" type="ORF">S40285_04403</name>
</gene>
<dbReference type="AlphaFoldDB" id="A0A084R1Y5"/>
<evidence type="ECO:0000313" key="9">
    <source>
        <dbReference type="Proteomes" id="UP000028524"/>
    </source>
</evidence>
<evidence type="ECO:0000256" key="6">
    <source>
        <dbReference type="ARBA" id="ARBA00023242"/>
    </source>
</evidence>
<keyword evidence="3" id="KW-0677">Repeat</keyword>
<protein>
    <recommendedName>
        <fullName evidence="7">C2H2-type domain-containing protein</fullName>
    </recommendedName>
</protein>
<evidence type="ECO:0000256" key="5">
    <source>
        <dbReference type="ARBA" id="ARBA00022833"/>
    </source>
</evidence>
<dbReference type="Pfam" id="PF12874">
    <property type="entry name" value="zf-met"/>
    <property type="match status" value="1"/>
</dbReference>
<dbReference type="STRING" id="1283841.A0A084R1Y5"/>
<dbReference type="SMART" id="SM00355">
    <property type="entry name" value="ZnF_C2H2"/>
    <property type="match status" value="4"/>
</dbReference>
<evidence type="ECO:0000256" key="3">
    <source>
        <dbReference type="ARBA" id="ARBA00022737"/>
    </source>
</evidence>
<keyword evidence="9" id="KW-1185">Reference proteome</keyword>
<evidence type="ECO:0000256" key="2">
    <source>
        <dbReference type="ARBA" id="ARBA00022723"/>
    </source>
</evidence>
<feature type="domain" description="C2H2-type" evidence="7">
    <location>
        <begin position="85"/>
        <end position="107"/>
    </location>
</feature>
<dbReference type="OrthoDB" id="6077919at2759"/>
<dbReference type="OMA" id="ALDHWAP"/>
<organism evidence="8 9">
    <name type="scientific">Stachybotrys chlorohalonatus (strain IBT 40285)</name>
    <dbReference type="NCBI Taxonomy" id="1283841"/>
    <lineage>
        <taxon>Eukaryota</taxon>
        <taxon>Fungi</taxon>
        <taxon>Dikarya</taxon>
        <taxon>Ascomycota</taxon>
        <taxon>Pezizomycotina</taxon>
        <taxon>Sordariomycetes</taxon>
        <taxon>Hypocreomycetidae</taxon>
        <taxon>Hypocreales</taxon>
        <taxon>Stachybotryaceae</taxon>
        <taxon>Stachybotrys</taxon>
    </lineage>
</organism>
<sequence>MNDTNHWPIECRVCSSIFQDEGDRTLHEHDDHLYCVDCDRPFQNANNLRMVGQSMYVVEILCRLLIASSSVLQHLNSAAHRGRVIDCPFCQRDFATAAGLTTHLETGVCPNAPHLSRDQLYQLIRSRDPHGVISKNLIDYTASPTYEATDQAWTGYAWGYCFCARTFSSRSGLNQHLNSPIHQSNLYHCPKRDCRQNFKTLAGIINHLESEACGCTRFDTVQNQIGEFVQTGRLLAF</sequence>
<dbReference type="HOGENOM" id="CLU_075838_0_0_1"/>
<feature type="domain" description="C2H2-type" evidence="7">
    <location>
        <begin position="158"/>
        <end position="182"/>
    </location>
</feature>
<keyword evidence="2" id="KW-0479">Metal-binding</keyword>